<keyword evidence="8" id="KW-0732">Signal</keyword>
<dbReference type="Proteomes" id="UP000694867">
    <property type="component" value="Unplaced"/>
</dbReference>
<dbReference type="PROSITE" id="PS00624">
    <property type="entry name" value="GMC_OXRED_2"/>
    <property type="match status" value="1"/>
</dbReference>
<evidence type="ECO:0000256" key="6">
    <source>
        <dbReference type="PIRSR" id="PIRSR000137-2"/>
    </source>
</evidence>
<protein>
    <submittedName>
        <fullName evidence="11">Glucose dehydrogenase [FAD, quinone]</fullName>
    </submittedName>
</protein>
<feature type="region of interest" description="Disordered" evidence="7">
    <location>
        <begin position="672"/>
        <end position="696"/>
    </location>
</feature>
<feature type="compositionally biased region" description="Polar residues" evidence="7">
    <location>
        <begin position="683"/>
        <end position="696"/>
    </location>
</feature>
<dbReference type="SUPFAM" id="SSF54373">
    <property type="entry name" value="FAD-linked reductases, C-terminal domain"/>
    <property type="match status" value="1"/>
</dbReference>
<evidence type="ECO:0000313" key="10">
    <source>
        <dbReference type="Proteomes" id="UP000694867"/>
    </source>
</evidence>
<dbReference type="KEGG" id="goe:100898543"/>
<dbReference type="AlphaFoldDB" id="A0AAJ6QQ11"/>
<evidence type="ECO:0000256" key="7">
    <source>
        <dbReference type="SAM" id="MobiDB-lite"/>
    </source>
</evidence>
<name>A0AAJ6QQ11_9ACAR</name>
<dbReference type="PANTHER" id="PTHR11552:SF147">
    <property type="entry name" value="CHOLINE DEHYDROGENASE, MITOCHONDRIAL"/>
    <property type="match status" value="1"/>
</dbReference>
<evidence type="ECO:0000259" key="9">
    <source>
        <dbReference type="PROSITE" id="PS00624"/>
    </source>
</evidence>
<accession>A0AAJ6QQ11</accession>
<dbReference type="RefSeq" id="XP_003740224.1">
    <property type="nucleotide sequence ID" value="XM_003740176.2"/>
</dbReference>
<keyword evidence="10" id="KW-1185">Reference proteome</keyword>
<feature type="active site" description="Proton donor" evidence="5">
    <location>
        <position position="553"/>
    </location>
</feature>
<dbReference type="InterPro" id="IPR036188">
    <property type="entry name" value="FAD/NAD-bd_sf"/>
</dbReference>
<evidence type="ECO:0000256" key="8">
    <source>
        <dbReference type="SAM" id="SignalP"/>
    </source>
</evidence>
<organism evidence="10 11">
    <name type="scientific">Galendromus occidentalis</name>
    <name type="common">western predatory mite</name>
    <dbReference type="NCBI Taxonomy" id="34638"/>
    <lineage>
        <taxon>Eukaryota</taxon>
        <taxon>Metazoa</taxon>
        <taxon>Ecdysozoa</taxon>
        <taxon>Arthropoda</taxon>
        <taxon>Chelicerata</taxon>
        <taxon>Arachnida</taxon>
        <taxon>Acari</taxon>
        <taxon>Parasitiformes</taxon>
        <taxon>Mesostigmata</taxon>
        <taxon>Gamasina</taxon>
        <taxon>Phytoseioidea</taxon>
        <taxon>Phytoseiidae</taxon>
        <taxon>Typhlodrominae</taxon>
        <taxon>Galendromus</taxon>
    </lineage>
</organism>
<feature type="active site" description="Proton acceptor" evidence="5">
    <location>
        <position position="599"/>
    </location>
</feature>
<keyword evidence="4 6" id="KW-0274">FAD</keyword>
<evidence type="ECO:0000256" key="4">
    <source>
        <dbReference type="ARBA" id="ARBA00022827"/>
    </source>
</evidence>
<dbReference type="InterPro" id="IPR007867">
    <property type="entry name" value="GMC_OxRtase_C"/>
</dbReference>
<dbReference type="GO" id="GO:0016614">
    <property type="term" value="F:oxidoreductase activity, acting on CH-OH group of donors"/>
    <property type="evidence" value="ECO:0007669"/>
    <property type="project" value="InterPro"/>
</dbReference>
<evidence type="ECO:0000256" key="5">
    <source>
        <dbReference type="PIRSR" id="PIRSR000137-1"/>
    </source>
</evidence>
<evidence type="ECO:0000256" key="2">
    <source>
        <dbReference type="ARBA" id="ARBA00010790"/>
    </source>
</evidence>
<comment type="cofactor">
    <cofactor evidence="1 6">
        <name>FAD</name>
        <dbReference type="ChEBI" id="CHEBI:57692"/>
    </cofactor>
</comment>
<dbReference type="PIRSF" id="PIRSF000137">
    <property type="entry name" value="Alcohol_oxidase"/>
    <property type="match status" value="1"/>
</dbReference>
<dbReference type="Gene3D" id="3.50.50.60">
    <property type="entry name" value="FAD/NAD(P)-binding domain"/>
    <property type="match status" value="1"/>
</dbReference>
<dbReference type="Pfam" id="PF00732">
    <property type="entry name" value="GMC_oxred_N"/>
    <property type="match status" value="1"/>
</dbReference>
<dbReference type="SUPFAM" id="SSF51905">
    <property type="entry name" value="FAD/NAD(P)-binding domain"/>
    <property type="match status" value="1"/>
</dbReference>
<dbReference type="Pfam" id="PF05199">
    <property type="entry name" value="GMC_oxred_C"/>
    <property type="match status" value="1"/>
</dbReference>
<dbReference type="PANTHER" id="PTHR11552">
    <property type="entry name" value="GLUCOSE-METHANOL-CHOLINE GMC OXIDOREDUCTASE"/>
    <property type="match status" value="1"/>
</dbReference>
<feature type="binding site" evidence="6">
    <location>
        <position position="266"/>
    </location>
    <ligand>
        <name>FAD</name>
        <dbReference type="ChEBI" id="CHEBI:57692"/>
    </ligand>
</feature>
<dbReference type="InterPro" id="IPR012132">
    <property type="entry name" value="GMC_OxRdtase"/>
</dbReference>
<proteinExistence type="inferred from homology"/>
<dbReference type="InterPro" id="IPR000172">
    <property type="entry name" value="GMC_OxRdtase_N"/>
</dbReference>
<feature type="compositionally biased region" description="Basic and acidic residues" evidence="7">
    <location>
        <begin position="638"/>
        <end position="648"/>
    </location>
</feature>
<evidence type="ECO:0000256" key="3">
    <source>
        <dbReference type="ARBA" id="ARBA00022630"/>
    </source>
</evidence>
<reference evidence="11" key="1">
    <citation type="submission" date="2025-08" db="UniProtKB">
        <authorList>
            <consortium name="RefSeq"/>
        </authorList>
    </citation>
    <scope>IDENTIFICATION</scope>
</reference>
<feature type="domain" description="Glucose-methanol-choline oxidoreductase N-terminal" evidence="9">
    <location>
        <begin position="310"/>
        <end position="324"/>
    </location>
</feature>
<dbReference type="GO" id="GO:0050660">
    <property type="term" value="F:flavin adenine dinucleotide binding"/>
    <property type="evidence" value="ECO:0007669"/>
    <property type="project" value="InterPro"/>
</dbReference>
<gene>
    <name evidence="11" type="primary">LOC100898543</name>
</gene>
<evidence type="ECO:0000313" key="11">
    <source>
        <dbReference type="RefSeq" id="XP_003740224.1"/>
    </source>
</evidence>
<dbReference type="Gene3D" id="3.30.560.10">
    <property type="entry name" value="Glucose Oxidase, domain 3"/>
    <property type="match status" value="1"/>
</dbReference>
<evidence type="ECO:0000256" key="1">
    <source>
        <dbReference type="ARBA" id="ARBA00001974"/>
    </source>
</evidence>
<sequence>MRFCFLLALLLLVRESRGGATGFDYNTPEDELHSEYDFIIVGGGPAGSRMFEKLTNVSHCGRAYRVLLIEAGGNPPLWTDVPLFYMHTGSPGFDDVMWWFPHKSNGLHNLGSKSPTVFGGKVLGGGSTFNGAAVQRGCAADYDRIEPETGCKGWDAEEVWRLFMHDENNQDPGVRNNGHHGKKGTLCVNSLLLGNGETAGYEAWRKALELQGMQYSDVHDGTCHGKGYHFQAAYCHGSRYSAVTAFITPFFQARRNQMHIKLNTIVTKVLLEQPPNSPIPRVVGVETADAATGRPGRRFFVSKEVILTAGALKTPQLMMVSGIGPANHLRTRGIRPIVNLPGVGQNLHNHPGVQSFYLKGVPMSWLPNRTCSEIDRYYKGEKSSLLSSSVNMAGVAYRQLDRIDMPRPLDDDILRYNFADVEYTLSGAKGFGGPWLGVDQDLKDEYMNGLNGQSILTVNVYQMHQKSRGYVLLNSTSMRDPPYVFFNYFSDKSDLDTIAMGALKFIEMLKSPPFASLGIELYDVPFPKCKKYALHSLEYLRCLVQYTTHANFHYAGTAKMGCNRQKDPDAVVDGRCRVYDVTGLRVADTSIAHKLPQGHSMAYAYLTGSRCGDFIVEDYNELNEVQRQEQLQQLQQQHVEEVHRHDAPQDQQQLNEQQQLQLQLQQRKQQEQLRKQQEQQRQTPLRNYQVLTKSTN</sequence>
<keyword evidence="3" id="KW-0285">Flavoprotein</keyword>
<feature type="chain" id="PRO_5042607923" evidence="8">
    <location>
        <begin position="19"/>
        <end position="696"/>
    </location>
</feature>
<feature type="signal peptide" evidence="8">
    <location>
        <begin position="1"/>
        <end position="18"/>
    </location>
</feature>
<feature type="region of interest" description="Disordered" evidence="7">
    <location>
        <begin position="636"/>
        <end position="659"/>
    </location>
</feature>
<dbReference type="GeneID" id="100898543"/>
<comment type="similarity">
    <text evidence="2">Belongs to the GMC oxidoreductase family.</text>
</comment>
<feature type="binding site" evidence="6">
    <location>
        <position position="122"/>
    </location>
    <ligand>
        <name>FAD</name>
        <dbReference type="ChEBI" id="CHEBI:57692"/>
    </ligand>
</feature>